<dbReference type="SUPFAM" id="SSF47473">
    <property type="entry name" value="EF-hand"/>
    <property type="match status" value="1"/>
</dbReference>
<dbReference type="InterPro" id="IPR011992">
    <property type="entry name" value="EF-hand-dom_pair"/>
</dbReference>
<name>H0YZZ2_TAEGU</name>
<organism evidence="1 2">
    <name type="scientific">Taeniopygia guttata</name>
    <name type="common">Zebra finch</name>
    <name type="synonym">Poephila guttata</name>
    <dbReference type="NCBI Taxonomy" id="59729"/>
    <lineage>
        <taxon>Eukaryota</taxon>
        <taxon>Metazoa</taxon>
        <taxon>Chordata</taxon>
        <taxon>Craniata</taxon>
        <taxon>Vertebrata</taxon>
        <taxon>Euteleostomi</taxon>
        <taxon>Archelosauria</taxon>
        <taxon>Archosauria</taxon>
        <taxon>Dinosauria</taxon>
        <taxon>Saurischia</taxon>
        <taxon>Theropoda</taxon>
        <taxon>Coelurosauria</taxon>
        <taxon>Aves</taxon>
        <taxon>Neognathae</taxon>
        <taxon>Neoaves</taxon>
        <taxon>Telluraves</taxon>
        <taxon>Australaves</taxon>
        <taxon>Passeriformes</taxon>
        <taxon>Passeroidea</taxon>
        <taxon>Estrildidae</taxon>
        <taxon>Estrildinae</taxon>
        <taxon>Taeniopygia</taxon>
    </lineage>
</organism>
<protein>
    <submittedName>
        <fullName evidence="1">N-terminal EF-hand calcium binding protein 3</fullName>
    </submittedName>
</protein>
<dbReference type="Gene3D" id="1.10.238.10">
    <property type="entry name" value="EF-hand"/>
    <property type="match status" value="1"/>
</dbReference>
<dbReference type="GO" id="GO:0005783">
    <property type="term" value="C:endoplasmic reticulum"/>
    <property type="evidence" value="ECO:0007669"/>
    <property type="project" value="TreeGrafter"/>
</dbReference>
<dbReference type="HOGENOM" id="CLU_041553_0_0_1"/>
<evidence type="ECO:0000313" key="2">
    <source>
        <dbReference type="Proteomes" id="UP000007754"/>
    </source>
</evidence>
<dbReference type="InterPro" id="IPR039862">
    <property type="entry name" value="NECAB1/2/3"/>
</dbReference>
<gene>
    <name evidence="1" type="primary">NECAB3</name>
</gene>
<dbReference type="GO" id="GO:0000137">
    <property type="term" value="C:Golgi cis cisterna"/>
    <property type="evidence" value="ECO:0007669"/>
    <property type="project" value="TreeGrafter"/>
</dbReference>
<dbReference type="GO" id="GO:0042984">
    <property type="term" value="P:regulation of amyloid precursor protein biosynthetic process"/>
    <property type="evidence" value="ECO:0007669"/>
    <property type="project" value="TreeGrafter"/>
</dbReference>
<reference evidence="1 2" key="1">
    <citation type="journal article" date="2010" name="Nature">
        <title>The genome of a songbird.</title>
        <authorList>
            <person name="Warren W.C."/>
            <person name="Clayton D.F."/>
            <person name="Ellegren H."/>
            <person name="Arnold A.P."/>
            <person name="Hillier L.W."/>
            <person name="Kunstner A."/>
            <person name="Searle S."/>
            <person name="White S."/>
            <person name="Vilella A.J."/>
            <person name="Fairley S."/>
            <person name="Heger A."/>
            <person name="Kong L."/>
            <person name="Ponting C.P."/>
            <person name="Jarvis E.D."/>
            <person name="Mello C.V."/>
            <person name="Minx P."/>
            <person name="Lovell P."/>
            <person name="Velho T.A."/>
            <person name="Ferris M."/>
            <person name="Balakrishnan C.N."/>
            <person name="Sinha S."/>
            <person name="Blatti C."/>
            <person name="London S.E."/>
            <person name="Li Y."/>
            <person name="Lin Y.C."/>
            <person name="George J."/>
            <person name="Sweedler J."/>
            <person name="Southey B."/>
            <person name="Gunaratne P."/>
            <person name="Watson M."/>
            <person name="Nam K."/>
            <person name="Backstrom N."/>
            <person name="Smeds L."/>
            <person name="Nabholz B."/>
            <person name="Itoh Y."/>
            <person name="Whitney O."/>
            <person name="Pfenning A.R."/>
            <person name="Howard J."/>
            <person name="Volker M."/>
            <person name="Skinner B.M."/>
            <person name="Griffin D.K."/>
            <person name="Ye L."/>
            <person name="McLaren W.M."/>
            <person name="Flicek P."/>
            <person name="Quesada V."/>
            <person name="Velasco G."/>
            <person name="Lopez-Otin C."/>
            <person name="Puente X.S."/>
            <person name="Olender T."/>
            <person name="Lancet D."/>
            <person name="Smit A.F."/>
            <person name="Hubley R."/>
            <person name="Konkel M.K."/>
            <person name="Walker J.A."/>
            <person name="Batzer M.A."/>
            <person name="Gu W."/>
            <person name="Pollock D.D."/>
            <person name="Chen L."/>
            <person name="Cheng Z."/>
            <person name="Eichler E.E."/>
            <person name="Stapley J."/>
            <person name="Slate J."/>
            <person name="Ekblom R."/>
            <person name="Birkhead T."/>
            <person name="Burke T."/>
            <person name="Burt D."/>
            <person name="Scharff C."/>
            <person name="Adam I."/>
            <person name="Richard H."/>
            <person name="Sultan M."/>
            <person name="Soldatov A."/>
            <person name="Lehrach H."/>
            <person name="Edwards S.V."/>
            <person name="Yang S.P."/>
            <person name="Li X."/>
            <person name="Graves T."/>
            <person name="Fulton L."/>
            <person name="Nelson J."/>
            <person name="Chinwalla A."/>
            <person name="Hou S."/>
            <person name="Mardis E.R."/>
            <person name="Wilson R.K."/>
        </authorList>
    </citation>
    <scope>NUCLEOTIDE SEQUENCE [LARGE SCALE GENOMIC DNA]</scope>
</reference>
<reference evidence="1" key="3">
    <citation type="submission" date="2025-09" db="UniProtKB">
        <authorList>
            <consortium name="Ensembl"/>
        </authorList>
    </citation>
    <scope>IDENTIFICATION</scope>
</reference>
<evidence type="ECO:0000313" key="1">
    <source>
        <dbReference type="Ensembl" id="ENSTGUP00000003877.2"/>
    </source>
</evidence>
<dbReference type="Ensembl" id="ENSTGUT00000003919.2">
    <property type="protein sequence ID" value="ENSTGUP00000003877.2"/>
    <property type="gene ID" value="ENSTGUG00000003767.2"/>
</dbReference>
<dbReference type="PANTHER" id="PTHR12178:SF3">
    <property type="entry name" value="N-TERMINAL EF-HAND CALCIUM-BINDING PROTEIN 3"/>
    <property type="match status" value="1"/>
</dbReference>
<reference evidence="1" key="2">
    <citation type="submission" date="2025-08" db="UniProtKB">
        <authorList>
            <consortium name="Ensembl"/>
        </authorList>
    </citation>
    <scope>IDENTIFICATION</scope>
</reference>
<accession>H0YZZ2</accession>
<dbReference type="Proteomes" id="UP000007754">
    <property type="component" value="Chromosome 20"/>
</dbReference>
<keyword evidence="2" id="KW-1185">Reference proteome</keyword>
<dbReference type="PANTHER" id="PTHR12178">
    <property type="entry name" value="EF-HAND DOMAIN-CONTAINING PROTEIN"/>
    <property type="match status" value="1"/>
</dbReference>
<proteinExistence type="predicted"/>
<dbReference type="AlphaFoldDB" id="H0YZZ2"/>
<dbReference type="GeneTree" id="ENSGT00950000183131"/>
<sequence length="124" mass="13839">MMSCAELLAVCLLSADRGPKPHRQPLPIFHDVSTAPLPNDGKLSFEEFKNYFADGILSSEELWELFSGIDRRHSDNVDTEKLCDYFSAYLGEYRNVLSALETLNAAVLAAMDKTKRNPGTKGKQ</sequence>